<keyword evidence="7" id="KW-0406">Ion transport</keyword>
<feature type="transmembrane region" description="Helical" evidence="10">
    <location>
        <begin position="395"/>
        <end position="417"/>
    </location>
</feature>
<evidence type="ECO:0000256" key="1">
    <source>
        <dbReference type="ARBA" id="ARBA00004429"/>
    </source>
</evidence>
<dbReference type="EMBL" id="BROH01000021">
    <property type="protein sequence ID" value="GKY90203.1"/>
    <property type="molecule type" value="Genomic_DNA"/>
</dbReference>
<name>A0ABQ5LYZ9_9RHOB</name>
<feature type="transmembrane region" description="Helical" evidence="10">
    <location>
        <begin position="90"/>
        <end position="111"/>
    </location>
</feature>
<keyword evidence="3" id="KW-0050">Antiport</keyword>
<proteinExistence type="predicted"/>
<dbReference type="InterPro" id="IPR050222">
    <property type="entry name" value="MATE_MdtK"/>
</dbReference>
<dbReference type="NCBIfam" id="TIGR00797">
    <property type="entry name" value="matE"/>
    <property type="match status" value="1"/>
</dbReference>
<feature type="transmembrane region" description="Helical" evidence="10">
    <location>
        <begin position="423"/>
        <end position="442"/>
    </location>
</feature>
<dbReference type="PANTHER" id="PTHR43298:SF2">
    <property type="entry name" value="FMN_FAD EXPORTER YEEO-RELATED"/>
    <property type="match status" value="1"/>
</dbReference>
<feature type="transmembrane region" description="Helical" evidence="10">
    <location>
        <begin position="194"/>
        <end position="215"/>
    </location>
</feature>
<feature type="transmembrane region" description="Helical" evidence="10">
    <location>
        <begin position="161"/>
        <end position="182"/>
    </location>
</feature>
<evidence type="ECO:0000313" key="12">
    <source>
        <dbReference type="Proteomes" id="UP001144205"/>
    </source>
</evidence>
<evidence type="ECO:0000256" key="2">
    <source>
        <dbReference type="ARBA" id="ARBA00022448"/>
    </source>
</evidence>
<dbReference type="RefSeq" id="WP_281844090.1">
    <property type="nucleotide sequence ID" value="NZ_BROH01000021.1"/>
</dbReference>
<evidence type="ECO:0000256" key="9">
    <source>
        <dbReference type="ARBA" id="ARBA00031636"/>
    </source>
</evidence>
<dbReference type="Pfam" id="PF01554">
    <property type="entry name" value="MatE"/>
    <property type="match status" value="2"/>
</dbReference>
<evidence type="ECO:0000256" key="6">
    <source>
        <dbReference type="ARBA" id="ARBA00022989"/>
    </source>
</evidence>
<comment type="subcellular location">
    <subcellularLocation>
        <location evidence="1">Cell inner membrane</location>
        <topology evidence="1">Multi-pass membrane protein</topology>
    </subcellularLocation>
</comment>
<keyword evidence="4" id="KW-1003">Cell membrane</keyword>
<dbReference type="Proteomes" id="UP001144205">
    <property type="component" value="Unassembled WGS sequence"/>
</dbReference>
<evidence type="ECO:0000256" key="8">
    <source>
        <dbReference type="ARBA" id="ARBA00023136"/>
    </source>
</evidence>
<organism evidence="11 12">
    <name type="scientific">Sinisalibacter aestuarii</name>
    <dbReference type="NCBI Taxonomy" id="2949426"/>
    <lineage>
        <taxon>Bacteria</taxon>
        <taxon>Pseudomonadati</taxon>
        <taxon>Pseudomonadota</taxon>
        <taxon>Alphaproteobacteria</taxon>
        <taxon>Rhodobacterales</taxon>
        <taxon>Roseobacteraceae</taxon>
        <taxon>Sinisalibacter</taxon>
    </lineage>
</organism>
<keyword evidence="6 10" id="KW-1133">Transmembrane helix</keyword>
<feature type="transmembrane region" description="Helical" evidence="10">
    <location>
        <begin position="131"/>
        <end position="149"/>
    </location>
</feature>
<evidence type="ECO:0000256" key="3">
    <source>
        <dbReference type="ARBA" id="ARBA00022449"/>
    </source>
</evidence>
<feature type="transmembrane region" description="Helical" evidence="10">
    <location>
        <begin position="272"/>
        <end position="295"/>
    </location>
</feature>
<keyword evidence="8 10" id="KW-0472">Membrane</keyword>
<sequence length="451" mass="47511">MTAPKPFREHLAAHLTLGLPLIGSHMAQMAIGMTDTIMLGWYDVEALAALVLANTFHMVLFLFGSGFAFAVMPLVSAAAEQGDDTRVRRVTRMGLWISAGFALAVLPLLWFSAPLMKLMGQEATLAEGAQTYLRIMGWGIIPALAVMVLKSYLSALERARVQLLVVIAAAVANAGINYLLIFGNFGAPELGIRGAALASLAVQVISVLVLALYAVNRFPAHRLFHRIWRPDWEALREVAAMGWHVGLTVLAEVGLFSFSAILVGLLGTVPLAAHGIALQIASISFMVPLGMSNAATVRAGRAFGRGDAPALRQGALAAFSLGLGWAALAVVLFLSVPALLVGAFLDPAEPLRDEILAVGRGLLLMAALFQLADATQVIAVSLLRGMQDTRVPMMIAASSYWLIGAPAAWVFGIALGLGAQGVWLGLVLGLAAAAAMLGTRFWRSSGALTTA</sequence>
<evidence type="ECO:0000256" key="7">
    <source>
        <dbReference type="ARBA" id="ARBA00023065"/>
    </source>
</evidence>
<dbReference type="PANTHER" id="PTHR43298">
    <property type="entry name" value="MULTIDRUG RESISTANCE PROTEIN NORM-RELATED"/>
    <property type="match status" value="1"/>
</dbReference>
<comment type="caution">
    <text evidence="11">The sequence shown here is derived from an EMBL/GenBank/DDBJ whole genome shotgun (WGS) entry which is preliminary data.</text>
</comment>
<protein>
    <recommendedName>
        <fullName evidence="9">Multidrug-efflux transporter</fullName>
    </recommendedName>
</protein>
<feature type="transmembrane region" description="Helical" evidence="10">
    <location>
        <begin position="316"/>
        <end position="341"/>
    </location>
</feature>
<keyword evidence="2" id="KW-0813">Transport</keyword>
<gene>
    <name evidence="11" type="ORF">STA1M1_40720</name>
</gene>
<feature type="transmembrane region" description="Helical" evidence="10">
    <location>
        <begin position="245"/>
        <end position="266"/>
    </location>
</feature>
<keyword evidence="12" id="KW-1185">Reference proteome</keyword>
<reference evidence="11" key="1">
    <citation type="journal article" date="2023" name="Int. J. Syst. Evol. Microbiol.">
        <title>Sinisalibacter aestuarii sp. nov., isolated from estuarine sediment of the Arakawa River.</title>
        <authorList>
            <person name="Arafat S.T."/>
            <person name="Hirano S."/>
            <person name="Sato A."/>
            <person name="Takeuchi K."/>
            <person name="Yasuda T."/>
            <person name="Terahara T."/>
            <person name="Hamada M."/>
            <person name="Kobayashi T."/>
        </authorList>
    </citation>
    <scope>NUCLEOTIDE SEQUENCE</scope>
    <source>
        <strain evidence="11">B-399</strain>
    </source>
</reference>
<evidence type="ECO:0000313" key="11">
    <source>
        <dbReference type="EMBL" id="GKY90203.1"/>
    </source>
</evidence>
<evidence type="ECO:0000256" key="4">
    <source>
        <dbReference type="ARBA" id="ARBA00022475"/>
    </source>
</evidence>
<dbReference type="InterPro" id="IPR048279">
    <property type="entry name" value="MdtK-like"/>
</dbReference>
<feature type="transmembrane region" description="Helical" evidence="10">
    <location>
        <begin position="56"/>
        <end position="78"/>
    </location>
</feature>
<accession>A0ABQ5LYZ9</accession>
<keyword evidence="5 10" id="KW-0812">Transmembrane</keyword>
<dbReference type="PIRSF" id="PIRSF006603">
    <property type="entry name" value="DinF"/>
    <property type="match status" value="1"/>
</dbReference>
<feature type="transmembrane region" description="Helical" evidence="10">
    <location>
        <begin position="361"/>
        <end position="383"/>
    </location>
</feature>
<evidence type="ECO:0000256" key="10">
    <source>
        <dbReference type="SAM" id="Phobius"/>
    </source>
</evidence>
<evidence type="ECO:0000256" key="5">
    <source>
        <dbReference type="ARBA" id="ARBA00022692"/>
    </source>
</evidence>
<dbReference type="CDD" id="cd13131">
    <property type="entry name" value="MATE_NorM_like"/>
    <property type="match status" value="1"/>
</dbReference>
<dbReference type="InterPro" id="IPR002528">
    <property type="entry name" value="MATE_fam"/>
</dbReference>